<dbReference type="PROSITE" id="PS51898">
    <property type="entry name" value="TYR_RECOMBINASE"/>
    <property type="match status" value="1"/>
</dbReference>
<evidence type="ECO:0000259" key="5">
    <source>
        <dbReference type="PROSITE" id="PS51898"/>
    </source>
</evidence>
<dbReference type="GO" id="GO:0015074">
    <property type="term" value="P:DNA integration"/>
    <property type="evidence" value="ECO:0007669"/>
    <property type="project" value="UniProtKB-KW"/>
</dbReference>
<dbReference type="RefSeq" id="WP_162668684.1">
    <property type="nucleotide sequence ID" value="NZ_LR593886.1"/>
</dbReference>
<keyword evidence="4" id="KW-0233">DNA recombination</keyword>
<sequence>MARKTAKSRRGRGEGGIRFREEKNLWEARLSLGYGPDGKRVRKTVYGADKAEVSEKLRKLQADHDAGRLVETEEITTREYLTRWLNNTAKESVGVATWERYRQLVEIYLVPILGGVKLHKLRPLHVEQCYAAMKDGTADRKPAGADTRKSAGVILSAALKHAVQMKLIPHNPAADVKKAKPAVREMAFLTQPQAKRWLTTAKRNQNYALFAAALGSGARQGELLGLTWPDLDLERGTLDVRRALAQVKGKFILKEPKSRTSRRTITLPTFAVDALRDHRAAALKGGRITGPVFCTRTMGYLDRKNVLRACRTITTRTNEAEQGRAVASNEQPDLIPQSLRFHDLRHTHATGLIAAGSSIKAISRRLGHSDISITLKVYGHLLPDDDEKLAGQANALFG</sequence>
<dbReference type="GO" id="GO:0006310">
    <property type="term" value="P:DNA recombination"/>
    <property type="evidence" value="ECO:0007669"/>
    <property type="project" value="UniProtKB-KW"/>
</dbReference>
<feature type="domain" description="Tyr recombinase" evidence="5">
    <location>
        <begin position="184"/>
        <end position="391"/>
    </location>
</feature>
<dbReference type="KEGG" id="gms:SOIL9_36510"/>
<gene>
    <name evidence="6" type="ORF">SOIL9_36510</name>
</gene>
<reference evidence="6 7" key="1">
    <citation type="submission" date="2019-05" db="EMBL/GenBank/DDBJ databases">
        <authorList>
            <consortium name="Science for Life Laboratories"/>
        </authorList>
    </citation>
    <scope>NUCLEOTIDE SEQUENCE [LARGE SCALE GENOMIC DNA]</scope>
    <source>
        <strain evidence="6">Soil9</strain>
    </source>
</reference>
<dbReference type="EMBL" id="LR593886">
    <property type="protein sequence ID" value="VTR94063.1"/>
    <property type="molecule type" value="Genomic_DNA"/>
</dbReference>
<comment type="similarity">
    <text evidence="1">Belongs to the 'phage' integrase family.</text>
</comment>
<evidence type="ECO:0000256" key="1">
    <source>
        <dbReference type="ARBA" id="ARBA00008857"/>
    </source>
</evidence>
<dbReference type="GO" id="GO:0003677">
    <property type="term" value="F:DNA binding"/>
    <property type="evidence" value="ECO:0007669"/>
    <property type="project" value="UniProtKB-KW"/>
</dbReference>
<dbReference type="PANTHER" id="PTHR30349">
    <property type="entry name" value="PHAGE INTEGRASE-RELATED"/>
    <property type="match status" value="1"/>
</dbReference>
<dbReference type="InterPro" id="IPR011010">
    <property type="entry name" value="DNA_brk_join_enz"/>
</dbReference>
<evidence type="ECO:0000313" key="6">
    <source>
        <dbReference type="EMBL" id="VTR94063.1"/>
    </source>
</evidence>
<dbReference type="InterPro" id="IPR002104">
    <property type="entry name" value="Integrase_catalytic"/>
</dbReference>
<proteinExistence type="inferred from homology"/>
<evidence type="ECO:0000256" key="4">
    <source>
        <dbReference type="ARBA" id="ARBA00023172"/>
    </source>
</evidence>
<evidence type="ECO:0000256" key="3">
    <source>
        <dbReference type="ARBA" id="ARBA00023125"/>
    </source>
</evidence>
<accession>A0A6P2CYX5</accession>
<dbReference type="InterPro" id="IPR004107">
    <property type="entry name" value="Integrase_SAM-like_N"/>
</dbReference>
<dbReference type="CDD" id="cd01189">
    <property type="entry name" value="INT_ICEBs1_C_like"/>
    <property type="match status" value="1"/>
</dbReference>
<keyword evidence="2" id="KW-0229">DNA integration</keyword>
<dbReference type="Pfam" id="PF00589">
    <property type="entry name" value="Phage_integrase"/>
    <property type="match status" value="1"/>
</dbReference>
<protein>
    <recommendedName>
        <fullName evidence="5">Tyr recombinase domain-containing protein</fullName>
    </recommendedName>
</protein>
<dbReference type="PANTHER" id="PTHR30349:SF64">
    <property type="entry name" value="PROPHAGE INTEGRASE INTD-RELATED"/>
    <property type="match status" value="1"/>
</dbReference>
<dbReference type="InterPro" id="IPR010998">
    <property type="entry name" value="Integrase_recombinase_N"/>
</dbReference>
<organism evidence="6 7">
    <name type="scientific">Gemmata massiliana</name>
    <dbReference type="NCBI Taxonomy" id="1210884"/>
    <lineage>
        <taxon>Bacteria</taxon>
        <taxon>Pseudomonadati</taxon>
        <taxon>Planctomycetota</taxon>
        <taxon>Planctomycetia</taxon>
        <taxon>Gemmatales</taxon>
        <taxon>Gemmataceae</taxon>
        <taxon>Gemmata</taxon>
    </lineage>
</organism>
<keyword evidence="3" id="KW-0238">DNA-binding</keyword>
<evidence type="ECO:0000313" key="7">
    <source>
        <dbReference type="Proteomes" id="UP000464178"/>
    </source>
</evidence>
<dbReference type="Gene3D" id="1.10.150.130">
    <property type="match status" value="1"/>
</dbReference>
<dbReference type="AlphaFoldDB" id="A0A6P2CYX5"/>
<dbReference type="Gene3D" id="1.10.443.10">
    <property type="entry name" value="Intergrase catalytic core"/>
    <property type="match status" value="1"/>
</dbReference>
<dbReference type="Proteomes" id="UP000464178">
    <property type="component" value="Chromosome"/>
</dbReference>
<dbReference type="InterPro" id="IPR013762">
    <property type="entry name" value="Integrase-like_cat_sf"/>
</dbReference>
<dbReference type="SUPFAM" id="SSF56349">
    <property type="entry name" value="DNA breaking-rejoining enzymes"/>
    <property type="match status" value="1"/>
</dbReference>
<name>A0A6P2CYX5_9BACT</name>
<keyword evidence="7" id="KW-1185">Reference proteome</keyword>
<dbReference type="InterPro" id="IPR050090">
    <property type="entry name" value="Tyrosine_recombinase_XerCD"/>
</dbReference>
<dbReference type="Pfam" id="PF14659">
    <property type="entry name" value="Phage_int_SAM_3"/>
    <property type="match status" value="1"/>
</dbReference>
<evidence type="ECO:0000256" key="2">
    <source>
        <dbReference type="ARBA" id="ARBA00022908"/>
    </source>
</evidence>